<evidence type="ECO:0000313" key="3">
    <source>
        <dbReference type="Proteomes" id="UP000054703"/>
    </source>
</evidence>
<comment type="caution">
    <text evidence="2">The sequence shown here is derived from an EMBL/GenBank/DDBJ whole genome shotgun (WGS) entry which is preliminary data.</text>
</comment>
<dbReference type="Proteomes" id="UP000054703">
    <property type="component" value="Unassembled WGS sequence"/>
</dbReference>
<dbReference type="PATRIC" id="fig|45074.5.peg.433"/>
<gene>
    <name evidence="2" type="ORF">Lsan_0407</name>
</gene>
<organism evidence="2 3">
    <name type="scientific">Legionella santicrucis</name>
    <dbReference type="NCBI Taxonomy" id="45074"/>
    <lineage>
        <taxon>Bacteria</taxon>
        <taxon>Pseudomonadati</taxon>
        <taxon>Pseudomonadota</taxon>
        <taxon>Gammaproteobacteria</taxon>
        <taxon>Legionellales</taxon>
        <taxon>Legionellaceae</taxon>
        <taxon>Legionella</taxon>
    </lineage>
</organism>
<dbReference type="RefSeq" id="WP_058512880.1">
    <property type="nucleotide sequence ID" value="NZ_CAAAIH010000025.1"/>
</dbReference>
<feature type="signal peptide" evidence="1">
    <location>
        <begin position="1"/>
        <end position="24"/>
    </location>
</feature>
<dbReference type="AlphaFoldDB" id="A0A0W0ZCD9"/>
<protein>
    <submittedName>
        <fullName evidence="2">Uncharacterized protein</fullName>
    </submittedName>
</protein>
<sequence>MRQNLYKKSALFVSSIGLSGAVFSASVDKDELANECKYLGASLSQLSNANTKEHCSVDVSYSGVMMEQSAALIKENRIQFALDNLGLVYRTLERARSNHECRYFSSMMMPYLEKADTLARELTSIPHDLAN</sequence>
<evidence type="ECO:0000256" key="1">
    <source>
        <dbReference type="SAM" id="SignalP"/>
    </source>
</evidence>
<feature type="chain" id="PRO_5006918523" evidence="1">
    <location>
        <begin position="25"/>
        <end position="131"/>
    </location>
</feature>
<evidence type="ECO:0000313" key="2">
    <source>
        <dbReference type="EMBL" id="KTD66462.1"/>
    </source>
</evidence>
<dbReference type="OrthoDB" id="5638700at2"/>
<reference evidence="2 3" key="1">
    <citation type="submission" date="2015-11" db="EMBL/GenBank/DDBJ databases">
        <title>Genomic analysis of 38 Legionella species identifies large and diverse effector repertoires.</title>
        <authorList>
            <person name="Burstein D."/>
            <person name="Amaro F."/>
            <person name="Zusman T."/>
            <person name="Lifshitz Z."/>
            <person name="Cohen O."/>
            <person name="Gilbert J.A."/>
            <person name="Pupko T."/>
            <person name="Shuman H.A."/>
            <person name="Segal G."/>
        </authorList>
    </citation>
    <scope>NUCLEOTIDE SEQUENCE [LARGE SCALE GENOMIC DNA]</scope>
    <source>
        <strain evidence="2 3">SC-63-C7</strain>
    </source>
</reference>
<accession>A0A0W0ZCD9</accession>
<dbReference type="STRING" id="45074.Lsan_0407"/>
<dbReference type="EMBL" id="LNYU01000009">
    <property type="protein sequence ID" value="KTD66462.1"/>
    <property type="molecule type" value="Genomic_DNA"/>
</dbReference>
<name>A0A0W0ZCD9_9GAMM</name>
<keyword evidence="1" id="KW-0732">Signal</keyword>
<proteinExistence type="predicted"/>
<keyword evidence="3" id="KW-1185">Reference proteome</keyword>